<proteinExistence type="predicted"/>
<protein>
    <submittedName>
        <fullName evidence="1">Uncharacterized protein</fullName>
    </submittedName>
</protein>
<name>A0AA92X3M7_9GAMM</name>
<keyword evidence="2" id="KW-1185">Reference proteome</keyword>
<dbReference type="RefSeq" id="WP_119805394.1">
    <property type="nucleotide sequence ID" value="NZ_QYYG01000012.1"/>
</dbReference>
<accession>A0AA92X3M7</accession>
<dbReference type="Proteomes" id="UP000284338">
    <property type="component" value="Unassembled WGS sequence"/>
</dbReference>
<gene>
    <name evidence="1" type="ORF">D4100_23830</name>
</gene>
<dbReference type="AlphaFoldDB" id="A0AA92X3M7"/>
<evidence type="ECO:0000313" key="1">
    <source>
        <dbReference type="EMBL" id="RJF52810.1"/>
    </source>
</evidence>
<comment type="caution">
    <text evidence="1">The sequence shown here is derived from an EMBL/GenBank/DDBJ whole genome shotgun (WGS) entry which is preliminary data.</text>
</comment>
<organism evidence="1 2">
    <name type="scientific">Serratia inhibens</name>
    <dbReference type="NCBI Taxonomy" id="2338073"/>
    <lineage>
        <taxon>Bacteria</taxon>
        <taxon>Pseudomonadati</taxon>
        <taxon>Pseudomonadota</taxon>
        <taxon>Gammaproteobacteria</taxon>
        <taxon>Enterobacterales</taxon>
        <taxon>Yersiniaceae</taxon>
        <taxon>Serratia</taxon>
    </lineage>
</organism>
<evidence type="ECO:0000313" key="2">
    <source>
        <dbReference type="Proteomes" id="UP000284338"/>
    </source>
</evidence>
<dbReference type="EMBL" id="QYYG01000012">
    <property type="protein sequence ID" value="RJF52810.1"/>
    <property type="molecule type" value="Genomic_DNA"/>
</dbReference>
<reference evidence="1 2" key="1">
    <citation type="submission" date="2018-09" db="EMBL/GenBank/DDBJ databases">
        <title>Draft genome of a novel serratia sp. strain with antifungal activity.</title>
        <authorList>
            <person name="Dichmann S.I."/>
            <person name="Park B.P."/>
            <person name="Pathiraja D."/>
            <person name="Choi I.-G."/>
            <person name="Stougaard P."/>
            <person name="Hennessy R.C."/>
        </authorList>
    </citation>
    <scope>NUCLEOTIDE SEQUENCE [LARGE SCALE GENOMIC DNA]</scope>
    <source>
        <strain evidence="1 2">S40</strain>
    </source>
</reference>
<sequence length="76" mass="8963">MLEYSVGSSMDREDLYAELSFNRIQWGEISLSEDRKSVNIIIYPNDNDVLEFKYDEFLHLVEKAKNHLLKLEPLAE</sequence>